<dbReference type="GO" id="GO:0005886">
    <property type="term" value="C:plasma membrane"/>
    <property type="evidence" value="ECO:0007669"/>
    <property type="project" value="UniProtKB-SubCell"/>
</dbReference>
<feature type="transmembrane region" description="Helical" evidence="14">
    <location>
        <begin position="263"/>
        <end position="283"/>
    </location>
</feature>
<feature type="transmembrane region" description="Helical" evidence="14">
    <location>
        <begin position="466"/>
        <end position="488"/>
    </location>
</feature>
<dbReference type="InterPro" id="IPR044860">
    <property type="entry name" value="Methusela_ecto_dom_1"/>
</dbReference>
<dbReference type="VEuPathDB" id="VectorBase:MDOA002117"/>
<evidence type="ECO:0000256" key="11">
    <source>
        <dbReference type="ARBA" id="ARBA00023180"/>
    </source>
</evidence>
<dbReference type="PANTHER" id="PTHR47154">
    <property type="entry name" value="G-PROTEIN COUPLED RECEPTOR MTH-RELATED"/>
    <property type="match status" value="1"/>
</dbReference>
<dbReference type="Gene3D" id="1.20.1070.10">
    <property type="entry name" value="Rhodopsin 7-helix transmembrane proteins"/>
    <property type="match status" value="1"/>
</dbReference>
<dbReference type="PROSITE" id="PS50261">
    <property type="entry name" value="G_PROTEIN_RECEP_F2_4"/>
    <property type="match status" value="1"/>
</dbReference>
<keyword evidence="10" id="KW-0675">Receptor</keyword>
<dbReference type="AlphaFoldDB" id="A0A1I8M7Q8"/>
<feature type="transmembrane region" description="Helical" evidence="14">
    <location>
        <begin position="435"/>
        <end position="454"/>
    </location>
</feature>
<evidence type="ECO:0000256" key="12">
    <source>
        <dbReference type="ARBA" id="ARBA00023224"/>
    </source>
</evidence>
<feature type="transmembrane region" description="Helical" evidence="14">
    <location>
        <begin position="7"/>
        <end position="31"/>
    </location>
</feature>
<feature type="transmembrane region" description="Helical" evidence="14">
    <location>
        <begin position="295"/>
        <end position="318"/>
    </location>
</feature>
<sequence length="542" mass="62384">MASDHTVLVVVFISIMVIIFGIGLFLVPILGAPEIEHSEKCPFRDTVDLTNHTRLQNGSYLYDGILIAADQLSYYKYRLQFLNTTQPAELHLRGCICDNSKNRFCTKLCCERGKFFNQTSRRCETLANTSGMPEEMEILLKNKSHKTWNIFKHFVIQIGAPCEKPQVLSMTDDPWILFENGELWVETDYTKLDTVHYCISPQYNGTSKKLELMAMSCPMKNDPDSSMVFNTYSMLISVVFFIPTILIHLAVKELRDSLTGKLQTCYLIALVAGYSIIVFINILPERWPEPTCQAIGFSGYYFFMSAYFWLGVLCYDMWKTFGEYRKPVDSSREIMNRFIIYSAFVWGTAGVLTLIVIWAQLNKVVPKIYKPGIGLEMCWLDTRKWSAALYFYLPNCIIMLFNIAAFVQVSTVIYTVKRNALKYKTNQDKAAKRQVIIILRLFLIMGISWIMDIISYCFRNYKSLDFLFNITDFCNASQGVLIFFLFIFRRDVLKAIKQQFGTRKKTTVNKSNEMVLTIQSQLSKTSTIPRTPSTPHDSAPLP</sequence>
<comment type="subcellular location">
    <subcellularLocation>
        <location evidence="1">Cell membrane</location>
        <topology evidence="1">Multi-pass membrane protein</topology>
    </subcellularLocation>
</comment>
<organism evidence="16">
    <name type="scientific">Musca domestica</name>
    <name type="common">House fly</name>
    <dbReference type="NCBI Taxonomy" id="7370"/>
    <lineage>
        <taxon>Eukaryota</taxon>
        <taxon>Metazoa</taxon>
        <taxon>Ecdysozoa</taxon>
        <taxon>Arthropoda</taxon>
        <taxon>Hexapoda</taxon>
        <taxon>Insecta</taxon>
        <taxon>Pterygota</taxon>
        <taxon>Neoptera</taxon>
        <taxon>Endopterygota</taxon>
        <taxon>Diptera</taxon>
        <taxon>Brachycera</taxon>
        <taxon>Muscomorpha</taxon>
        <taxon>Muscoidea</taxon>
        <taxon>Muscidae</taxon>
        <taxon>Musca</taxon>
    </lineage>
</organism>
<dbReference type="OrthoDB" id="6134459at2759"/>
<evidence type="ECO:0000256" key="2">
    <source>
        <dbReference type="ARBA" id="ARBA00008979"/>
    </source>
</evidence>
<dbReference type="PANTHER" id="PTHR47154:SF2">
    <property type="entry name" value="G-PROTEIN COUPLED RECEPTOR MTH-RELATED"/>
    <property type="match status" value="1"/>
</dbReference>
<dbReference type="InterPro" id="IPR010596">
    <property type="entry name" value="Methuselah_N_dom"/>
</dbReference>
<dbReference type="InterPro" id="IPR017981">
    <property type="entry name" value="GPCR_2-like_7TM"/>
</dbReference>
<reference evidence="16" key="1">
    <citation type="submission" date="2020-05" db="UniProtKB">
        <authorList>
            <consortium name="EnsemblMetazoa"/>
        </authorList>
    </citation>
    <scope>IDENTIFICATION</scope>
    <source>
        <strain evidence="16">Aabys</strain>
    </source>
</reference>
<dbReference type="InterPro" id="IPR023311">
    <property type="entry name" value="Methusela_ecto_dom_2"/>
</dbReference>
<evidence type="ECO:0000259" key="15">
    <source>
        <dbReference type="PROSITE" id="PS50261"/>
    </source>
</evidence>
<feature type="region of interest" description="Disordered" evidence="13">
    <location>
        <begin position="523"/>
        <end position="542"/>
    </location>
</feature>
<keyword evidence="8 14" id="KW-0472">Membrane</keyword>
<keyword evidence="6 14" id="KW-1133">Transmembrane helix</keyword>
<feature type="transmembrane region" description="Helical" evidence="14">
    <location>
        <begin position="232"/>
        <end position="251"/>
    </location>
</feature>
<evidence type="ECO:0000256" key="13">
    <source>
        <dbReference type="SAM" id="MobiDB-lite"/>
    </source>
</evidence>
<dbReference type="InterPro" id="IPR051384">
    <property type="entry name" value="Mth_GPCR"/>
</dbReference>
<evidence type="ECO:0000256" key="6">
    <source>
        <dbReference type="ARBA" id="ARBA00022989"/>
    </source>
</evidence>
<dbReference type="InterPro" id="IPR036272">
    <property type="entry name" value="Methuselah_N_sf"/>
</dbReference>
<keyword evidence="4 14" id="KW-0812">Transmembrane</keyword>
<evidence type="ECO:0000256" key="9">
    <source>
        <dbReference type="ARBA" id="ARBA00023157"/>
    </source>
</evidence>
<evidence type="ECO:0000256" key="1">
    <source>
        <dbReference type="ARBA" id="ARBA00004651"/>
    </source>
</evidence>
<feature type="transmembrane region" description="Helical" evidence="14">
    <location>
        <begin position="338"/>
        <end position="361"/>
    </location>
</feature>
<proteinExistence type="inferred from homology"/>
<dbReference type="Gene3D" id="2.30.160.11">
    <property type="match status" value="1"/>
</dbReference>
<comment type="similarity">
    <text evidence="2">Belongs to the G-protein coupled receptor 2 family. Mth subfamily.</text>
</comment>
<keyword evidence="7" id="KW-0297">G-protein coupled receptor</keyword>
<dbReference type="RefSeq" id="XP_005189615.2">
    <property type="nucleotide sequence ID" value="XM_005189558.4"/>
</dbReference>
<evidence type="ECO:0000256" key="7">
    <source>
        <dbReference type="ARBA" id="ARBA00023040"/>
    </source>
</evidence>
<protein>
    <recommendedName>
        <fullName evidence="15">G-protein coupled receptors family 2 profile 2 domain-containing protein</fullName>
    </recommendedName>
</protein>
<dbReference type="CDD" id="cd15039">
    <property type="entry name" value="7tmB3_Methuselah-like"/>
    <property type="match status" value="1"/>
</dbReference>
<keyword evidence="12" id="KW-0807">Transducer</keyword>
<dbReference type="Pfam" id="PF00002">
    <property type="entry name" value="7tm_2"/>
    <property type="match status" value="1"/>
</dbReference>
<keyword evidence="9" id="KW-1015">Disulfide bond</keyword>
<evidence type="ECO:0000256" key="8">
    <source>
        <dbReference type="ARBA" id="ARBA00023136"/>
    </source>
</evidence>
<dbReference type="KEGG" id="mde:101899552"/>
<gene>
    <name evidence="16" type="primary">101899552</name>
</gene>
<evidence type="ECO:0000256" key="4">
    <source>
        <dbReference type="ARBA" id="ARBA00022692"/>
    </source>
</evidence>
<dbReference type="SUPFAM" id="SSF63877">
    <property type="entry name" value="Methuselah ectodomain"/>
    <property type="match status" value="1"/>
</dbReference>
<keyword evidence="5" id="KW-0732">Signal</keyword>
<keyword evidence="3" id="KW-1003">Cell membrane</keyword>
<dbReference type="GO" id="GO:0008528">
    <property type="term" value="F:G protein-coupled peptide receptor activity"/>
    <property type="evidence" value="ECO:0007669"/>
    <property type="project" value="TreeGrafter"/>
</dbReference>
<dbReference type="STRING" id="7370.A0A1I8M7Q8"/>
<keyword evidence="11" id="KW-0325">Glycoprotein</keyword>
<accession>A0A1I8M7Q8</accession>
<evidence type="ECO:0000256" key="3">
    <source>
        <dbReference type="ARBA" id="ARBA00022475"/>
    </source>
</evidence>
<dbReference type="EnsemblMetazoa" id="MDOA002117-RA">
    <property type="protein sequence ID" value="MDOA002117-PA"/>
    <property type="gene ID" value="MDOA002117"/>
</dbReference>
<dbReference type="eggNOG" id="KOG4193">
    <property type="taxonomic scope" value="Eukaryota"/>
</dbReference>
<dbReference type="InterPro" id="IPR000832">
    <property type="entry name" value="GPCR_2_secretin-like"/>
</dbReference>
<feature type="transmembrane region" description="Helical" evidence="14">
    <location>
        <begin position="389"/>
        <end position="414"/>
    </location>
</feature>
<dbReference type="VEuPathDB" id="VectorBase:MDOMA2_013703"/>
<evidence type="ECO:0000256" key="14">
    <source>
        <dbReference type="SAM" id="Phobius"/>
    </source>
</evidence>
<evidence type="ECO:0000256" key="5">
    <source>
        <dbReference type="ARBA" id="ARBA00022729"/>
    </source>
</evidence>
<evidence type="ECO:0000256" key="10">
    <source>
        <dbReference type="ARBA" id="ARBA00023170"/>
    </source>
</evidence>
<dbReference type="Pfam" id="PF06652">
    <property type="entry name" value="Methuselah_N"/>
    <property type="match status" value="1"/>
</dbReference>
<feature type="domain" description="G-protein coupled receptors family 2 profile 2" evidence="15">
    <location>
        <begin position="226"/>
        <end position="490"/>
    </location>
</feature>
<feature type="compositionally biased region" description="Polar residues" evidence="13">
    <location>
        <begin position="523"/>
        <end position="536"/>
    </location>
</feature>
<name>A0A1I8M7Q8_MUSDO</name>
<dbReference type="Gene3D" id="2.170.180.11">
    <property type="entry name" value="Methuselah ectodomain, domain 2"/>
    <property type="match status" value="1"/>
</dbReference>
<evidence type="ECO:0000313" key="16">
    <source>
        <dbReference type="EnsemblMetazoa" id="MDOA002117-PA"/>
    </source>
</evidence>
<dbReference type="GO" id="GO:0007166">
    <property type="term" value="P:cell surface receptor signaling pathway"/>
    <property type="evidence" value="ECO:0007669"/>
    <property type="project" value="InterPro"/>
</dbReference>